<evidence type="ECO:0000313" key="3">
    <source>
        <dbReference type="EMBL" id="OIW33902.1"/>
    </source>
</evidence>
<feature type="compositionally biased region" description="Basic residues" evidence="1">
    <location>
        <begin position="155"/>
        <end position="164"/>
    </location>
</feature>
<feature type="region of interest" description="Disordered" evidence="1">
    <location>
        <begin position="349"/>
        <end position="387"/>
    </location>
</feature>
<feature type="region of interest" description="Disordered" evidence="1">
    <location>
        <begin position="569"/>
        <end position="607"/>
    </location>
</feature>
<evidence type="ECO:0000256" key="1">
    <source>
        <dbReference type="SAM" id="MobiDB-lite"/>
    </source>
</evidence>
<feature type="region of interest" description="Disordered" evidence="1">
    <location>
        <begin position="13"/>
        <end position="32"/>
    </location>
</feature>
<feature type="compositionally biased region" description="Basic and acidic residues" evidence="1">
    <location>
        <begin position="135"/>
        <end position="146"/>
    </location>
</feature>
<protein>
    <recommendedName>
        <fullName evidence="2">Subtelomeric hrmA-associated cluster protein AFUB-079030/YDR124W-like helical bundle domain-containing protein</fullName>
    </recommendedName>
</protein>
<name>A0A1J7J2B9_9PEZI</name>
<dbReference type="Pfam" id="PF11001">
    <property type="entry name" value="AFUB_07903_YDR124W_hel"/>
    <property type="match status" value="1"/>
</dbReference>
<dbReference type="InterPro" id="IPR047092">
    <property type="entry name" value="AFUB_07903/YDR124W-like_hel"/>
</dbReference>
<sequence>MVHDYQRNDLPRWPGDRLPLERVPGDNRYHDGPQVRRPLVSIDEALREQCNIPVRSYFLAVVTDDGKALHFSGPDNLPQPESEFQQFFSLPQYIQYNKSRGLAVSSPVFFEDPGATQFDNSHGRQPAGPQYPSRRFLDRRQIKPDAFEDEPFQYKTRKRPRPHVYRRDLDDDDTPVSSTSARKPIKIGDSDALWQFYDQRFRNCQQTACKLIAKAWVKAVEPKKQSNHPYTGSDEKAPDWWPKPWGPSRDEKVRHKEPDHLYKKERVHLLNHILRMVVEPNAKQHADIQKLNLNVKKLEEVTTDALSTFFSDKDNNNNTKKKPFLKEIFKVAKAEERYKNGEIDADYTIHVMPDDKMPDNYQSDNEDSAGREGDDNGPASISSGVSPHEATAPHALITTPSTEHSPAGPLHGGHFVNDLPVRPAQYTQSLITSDLVNDQHHYTEGGGMAVGAPPALQSHGSMAMTDILASHDASRRPSFYSPSEYAGTPSNSIYNANNWQTATTAPSATPMYANAFSPQQQHHPAQPAQNAYVPQQPVTMAQGQPYLGPSYDGLPRYDSVSDIFRPAAVSHNPASQSPGYPTYVHHDNRAQPGTGYKLDPLGRNTLH</sequence>
<accession>A0A1J7J2B9</accession>
<feature type="domain" description="Subtelomeric hrmA-associated cluster protein AFUB-079030/YDR124W-like helical bundle" evidence="2">
    <location>
        <begin position="186"/>
        <end position="333"/>
    </location>
</feature>
<dbReference type="EMBL" id="KV875094">
    <property type="protein sequence ID" value="OIW33902.1"/>
    <property type="molecule type" value="Genomic_DNA"/>
</dbReference>
<dbReference type="InParanoid" id="A0A1J7J2B9"/>
<dbReference type="STRING" id="1408157.A0A1J7J2B9"/>
<gene>
    <name evidence="3" type="ORF">CONLIGDRAFT_568751</name>
</gene>
<proteinExistence type="predicted"/>
<organism evidence="3 4">
    <name type="scientific">Coniochaeta ligniaria NRRL 30616</name>
    <dbReference type="NCBI Taxonomy" id="1408157"/>
    <lineage>
        <taxon>Eukaryota</taxon>
        <taxon>Fungi</taxon>
        <taxon>Dikarya</taxon>
        <taxon>Ascomycota</taxon>
        <taxon>Pezizomycotina</taxon>
        <taxon>Sordariomycetes</taxon>
        <taxon>Sordariomycetidae</taxon>
        <taxon>Coniochaetales</taxon>
        <taxon>Coniochaetaceae</taxon>
        <taxon>Coniochaeta</taxon>
    </lineage>
</organism>
<dbReference type="OrthoDB" id="5338458at2759"/>
<dbReference type="AlphaFoldDB" id="A0A1J7J2B9"/>
<keyword evidence="4" id="KW-1185">Reference proteome</keyword>
<dbReference type="InterPro" id="IPR021264">
    <property type="entry name" value="AFUB_079030/YDR124W-like"/>
</dbReference>
<dbReference type="Proteomes" id="UP000182658">
    <property type="component" value="Unassembled WGS sequence"/>
</dbReference>
<reference evidence="3 4" key="1">
    <citation type="submission" date="2016-10" db="EMBL/GenBank/DDBJ databases">
        <title>Draft genome sequence of Coniochaeta ligniaria NRRL30616, a lignocellulolytic fungus for bioabatement of inhibitors in plant biomass hydrolysates.</title>
        <authorList>
            <consortium name="DOE Joint Genome Institute"/>
            <person name="Jimenez D.J."/>
            <person name="Hector R.E."/>
            <person name="Riley R."/>
            <person name="Sun H."/>
            <person name="Grigoriev I.V."/>
            <person name="Van Elsas J.D."/>
            <person name="Nichols N.N."/>
        </authorList>
    </citation>
    <scope>NUCLEOTIDE SEQUENCE [LARGE SCALE GENOMIC DNA]</scope>
    <source>
        <strain evidence="3 4">NRRL 30616</strain>
    </source>
</reference>
<evidence type="ECO:0000259" key="2">
    <source>
        <dbReference type="Pfam" id="PF11001"/>
    </source>
</evidence>
<dbReference type="PANTHER" id="PTHR36102">
    <property type="entry name" value="CHROMOSOME 10, WHOLE GENOME SHOTGUN SEQUENCE"/>
    <property type="match status" value="1"/>
</dbReference>
<evidence type="ECO:0000313" key="4">
    <source>
        <dbReference type="Proteomes" id="UP000182658"/>
    </source>
</evidence>
<feature type="region of interest" description="Disordered" evidence="1">
    <location>
        <begin position="223"/>
        <end position="243"/>
    </location>
</feature>
<dbReference type="PANTHER" id="PTHR36102:SF1">
    <property type="entry name" value="YDR124W-LIKE HELICAL BUNDLE DOMAIN-CONTAINING PROTEIN"/>
    <property type="match status" value="1"/>
</dbReference>
<feature type="region of interest" description="Disordered" evidence="1">
    <location>
        <begin position="114"/>
        <end position="183"/>
    </location>
</feature>